<protein>
    <submittedName>
        <fullName evidence="1">Uncharacterized protein</fullName>
    </submittedName>
</protein>
<evidence type="ECO:0000313" key="1">
    <source>
        <dbReference type="EMBL" id="MBW4565504.1"/>
    </source>
</evidence>
<proteinExistence type="predicted"/>
<gene>
    <name evidence="1" type="ORF">KME32_31360</name>
</gene>
<organism evidence="1 2">
    <name type="scientific">Mojavia pulchra JT2-VF2</name>
    <dbReference type="NCBI Taxonomy" id="287848"/>
    <lineage>
        <taxon>Bacteria</taxon>
        <taxon>Bacillati</taxon>
        <taxon>Cyanobacteriota</taxon>
        <taxon>Cyanophyceae</taxon>
        <taxon>Nostocales</taxon>
        <taxon>Nostocaceae</taxon>
    </lineage>
</organism>
<comment type="caution">
    <text evidence="1">The sequence shown here is derived from an EMBL/GenBank/DDBJ whole genome shotgun (WGS) entry which is preliminary data.</text>
</comment>
<evidence type="ECO:0000313" key="2">
    <source>
        <dbReference type="Proteomes" id="UP000715781"/>
    </source>
</evidence>
<dbReference type="EMBL" id="JAHHHN010000039">
    <property type="protein sequence ID" value="MBW4565504.1"/>
    <property type="molecule type" value="Genomic_DNA"/>
</dbReference>
<dbReference type="Proteomes" id="UP000715781">
    <property type="component" value="Unassembled WGS sequence"/>
</dbReference>
<accession>A0A951UJP9</accession>
<sequence length="75" mass="8582">MDGDESGSDSWWQQVKSYTAMFMEQVKIGVDAVKEFLSSLTSDERWGVMVEMEEQEPVMFGQLVAVAPDWVQWMG</sequence>
<name>A0A951UJP9_9NOST</name>
<reference evidence="1" key="2">
    <citation type="journal article" date="2022" name="Microbiol. Resour. Announc.">
        <title>Metagenome Sequencing to Explore Phylogenomics of Terrestrial Cyanobacteria.</title>
        <authorList>
            <person name="Ward R.D."/>
            <person name="Stajich J.E."/>
            <person name="Johansen J.R."/>
            <person name="Huntemann M."/>
            <person name="Clum A."/>
            <person name="Foster B."/>
            <person name="Foster B."/>
            <person name="Roux S."/>
            <person name="Palaniappan K."/>
            <person name="Varghese N."/>
            <person name="Mukherjee S."/>
            <person name="Reddy T.B.K."/>
            <person name="Daum C."/>
            <person name="Copeland A."/>
            <person name="Chen I.A."/>
            <person name="Ivanova N.N."/>
            <person name="Kyrpides N.C."/>
            <person name="Shapiro N."/>
            <person name="Eloe-Fadrosh E.A."/>
            <person name="Pietrasiak N."/>
        </authorList>
    </citation>
    <scope>NUCLEOTIDE SEQUENCE</scope>
    <source>
        <strain evidence="1">JT2-VF2</strain>
    </source>
</reference>
<dbReference type="AlphaFoldDB" id="A0A951UJP9"/>
<reference evidence="1" key="1">
    <citation type="submission" date="2021-05" db="EMBL/GenBank/DDBJ databases">
        <authorList>
            <person name="Pietrasiak N."/>
            <person name="Ward R."/>
            <person name="Stajich J.E."/>
            <person name="Kurbessoian T."/>
        </authorList>
    </citation>
    <scope>NUCLEOTIDE SEQUENCE</scope>
    <source>
        <strain evidence="1">JT2-VF2</strain>
    </source>
</reference>